<reference evidence="1 2" key="1">
    <citation type="submission" date="2023-04" db="EMBL/GenBank/DDBJ databases">
        <authorList>
            <person name="Hsu D."/>
        </authorList>
    </citation>
    <scope>NUCLEOTIDE SEQUENCE [LARGE SCALE GENOMIC DNA]</scope>
    <source>
        <strain evidence="1 2">MK1</strain>
    </source>
</reference>
<dbReference type="EMBL" id="CP121694">
    <property type="protein sequence ID" value="WRO20254.1"/>
    <property type="molecule type" value="Genomic_DNA"/>
</dbReference>
<protein>
    <submittedName>
        <fullName evidence="1">Gluconate 2-dehydrogenase subunit 3 family protein</fullName>
    </submittedName>
</protein>
<accession>A0AAU0UJ56</accession>
<dbReference type="AlphaFoldDB" id="A0AAU0UJ56"/>
<proteinExistence type="predicted"/>
<dbReference type="Pfam" id="PF13618">
    <property type="entry name" value="Gluconate_2-dh3"/>
    <property type="match status" value="1"/>
</dbReference>
<dbReference type="Proteomes" id="UP001329915">
    <property type="component" value="Chromosome"/>
</dbReference>
<sequence length="201" mass="23215">MYEKQRTRYKGFNVLDEKKEWDQHTEEIVLKRLGPFAAPKFLLPEEKEMLKAIASHLIYDDRKEILEFVINHTDESLTSPVGEGERKPDAPPLKDLIRWGLKALDNAARGQFDCSFVELNAGQQFEMVAALQKAKAYLVPDWQQIPQKELFKKLASLIVSAYYAHPTIWSEIGYAGPAYPRGYVRLEFGLTDPWEAERNEE</sequence>
<keyword evidence="2" id="KW-1185">Reference proteome</keyword>
<dbReference type="InterPro" id="IPR027056">
    <property type="entry name" value="Gluconate_2DH_su3"/>
</dbReference>
<evidence type="ECO:0000313" key="1">
    <source>
        <dbReference type="EMBL" id="WRO20254.1"/>
    </source>
</evidence>
<dbReference type="RefSeq" id="WP_366923158.1">
    <property type="nucleotide sequence ID" value="NZ_CP121694.1"/>
</dbReference>
<organism evidence="1 2">
    <name type="scientific">Metallumcola ferriviriculae</name>
    <dbReference type="NCBI Taxonomy" id="3039180"/>
    <lineage>
        <taxon>Bacteria</taxon>
        <taxon>Bacillati</taxon>
        <taxon>Bacillota</taxon>
        <taxon>Clostridia</taxon>
        <taxon>Neomoorellales</taxon>
        <taxon>Desulfitibacteraceae</taxon>
        <taxon>Metallumcola</taxon>
    </lineage>
</organism>
<evidence type="ECO:0000313" key="2">
    <source>
        <dbReference type="Proteomes" id="UP001329915"/>
    </source>
</evidence>
<gene>
    <name evidence="1" type="ORF">MFMK1_000012</name>
</gene>
<name>A0AAU0UJ56_9FIRM</name>
<dbReference type="KEGG" id="dbc:MFMK1_000012"/>